<dbReference type="eggNOG" id="COG0071">
    <property type="taxonomic scope" value="Bacteria"/>
</dbReference>
<accession>K2JTC2</accession>
<evidence type="ECO:0000256" key="3">
    <source>
        <dbReference type="SAM" id="MobiDB-lite"/>
    </source>
</evidence>
<dbReference type="InterPro" id="IPR002068">
    <property type="entry name" value="A-crystallin/Hsp20_dom"/>
</dbReference>
<evidence type="ECO:0000256" key="2">
    <source>
        <dbReference type="RuleBase" id="RU003616"/>
    </source>
</evidence>
<dbReference type="PANTHER" id="PTHR11527">
    <property type="entry name" value="HEAT-SHOCK PROTEIN 20 FAMILY MEMBER"/>
    <property type="match status" value="1"/>
</dbReference>
<proteinExistence type="inferred from homology"/>
<dbReference type="EMBL" id="AMRI01000031">
    <property type="protein sequence ID" value="EKE68420.1"/>
    <property type="molecule type" value="Genomic_DNA"/>
</dbReference>
<organism evidence="5 6">
    <name type="scientific">Gallaecimonas xiamenensis 3-C-1</name>
    <dbReference type="NCBI Taxonomy" id="745411"/>
    <lineage>
        <taxon>Bacteria</taxon>
        <taxon>Pseudomonadati</taxon>
        <taxon>Pseudomonadota</taxon>
        <taxon>Gammaproteobacteria</taxon>
        <taxon>Enterobacterales</taxon>
        <taxon>Gallaecimonadaceae</taxon>
        <taxon>Gallaecimonas</taxon>
    </lineage>
</organism>
<dbReference type="Gene3D" id="2.60.40.790">
    <property type="match status" value="1"/>
</dbReference>
<dbReference type="SUPFAM" id="SSF49764">
    <property type="entry name" value="HSP20-like chaperones"/>
    <property type="match status" value="1"/>
</dbReference>
<dbReference type="AlphaFoldDB" id="K2JTC2"/>
<dbReference type="InterPro" id="IPR031107">
    <property type="entry name" value="Small_HSP"/>
</dbReference>
<feature type="domain" description="SHSP" evidence="4">
    <location>
        <begin position="25"/>
        <end position="133"/>
    </location>
</feature>
<feature type="region of interest" description="Disordered" evidence="3">
    <location>
        <begin position="69"/>
        <end position="89"/>
    </location>
</feature>
<dbReference type="CDD" id="cd06464">
    <property type="entry name" value="ACD_sHsps-like"/>
    <property type="match status" value="1"/>
</dbReference>
<name>K2JTC2_9GAMM</name>
<dbReference type="Pfam" id="PF00011">
    <property type="entry name" value="HSP20"/>
    <property type="match status" value="1"/>
</dbReference>
<evidence type="ECO:0000313" key="5">
    <source>
        <dbReference type="EMBL" id="EKE68420.1"/>
    </source>
</evidence>
<evidence type="ECO:0000259" key="4">
    <source>
        <dbReference type="PROSITE" id="PS01031"/>
    </source>
</evidence>
<dbReference type="InterPro" id="IPR008978">
    <property type="entry name" value="HSP20-like_chaperone"/>
</dbReference>
<dbReference type="PROSITE" id="PS01031">
    <property type="entry name" value="SHSP"/>
    <property type="match status" value="1"/>
</dbReference>
<keyword evidence="6" id="KW-1185">Reference proteome</keyword>
<dbReference type="STRING" id="745411.B3C1_17022"/>
<gene>
    <name evidence="5" type="ORF">B3C1_17022</name>
</gene>
<sequence>MSLVTWDPFKEMDNLFNRYFQRQNREASGWLPAVDIDEDEQAFHLAFEVPGIAKENIEVSVHQGMLTVSGERSREEKGQNHRTERSYGKFSRSFSLPDNIDPGAIEARFDSGLLILALPKSKLLHEPKRIEVQ</sequence>
<evidence type="ECO:0000256" key="1">
    <source>
        <dbReference type="PROSITE-ProRule" id="PRU00285"/>
    </source>
</evidence>
<dbReference type="RefSeq" id="WP_008486349.1">
    <property type="nucleotide sequence ID" value="NZ_AMRI01000031.1"/>
</dbReference>
<dbReference type="Proteomes" id="UP000006755">
    <property type="component" value="Unassembled WGS sequence"/>
</dbReference>
<keyword evidence="5" id="KW-0346">Stress response</keyword>
<feature type="compositionally biased region" description="Basic and acidic residues" evidence="3">
    <location>
        <begin position="71"/>
        <end position="87"/>
    </location>
</feature>
<evidence type="ECO:0000313" key="6">
    <source>
        <dbReference type="Proteomes" id="UP000006755"/>
    </source>
</evidence>
<comment type="similarity">
    <text evidence="1 2">Belongs to the small heat shock protein (HSP20) family.</text>
</comment>
<protein>
    <submittedName>
        <fullName evidence="5">Heat shock protein Hsp20</fullName>
    </submittedName>
</protein>
<comment type="caution">
    <text evidence="5">The sequence shown here is derived from an EMBL/GenBank/DDBJ whole genome shotgun (WGS) entry which is preliminary data.</text>
</comment>
<dbReference type="OrthoDB" id="9792695at2"/>
<reference evidence="5 6" key="1">
    <citation type="journal article" date="2012" name="J. Bacteriol.">
        <title>Genome Sequence of Gallaecimonas xiamenensis Type Strain 3-C-1.</title>
        <authorList>
            <person name="Lai Q."/>
            <person name="Wang L."/>
            <person name="Wang W."/>
            <person name="Shao Z."/>
        </authorList>
    </citation>
    <scope>NUCLEOTIDE SEQUENCE [LARGE SCALE GENOMIC DNA]</scope>
    <source>
        <strain evidence="5 6">3-C-1</strain>
    </source>
</reference>